<feature type="active site" evidence="5">
    <location>
        <position position="406"/>
    </location>
</feature>
<reference evidence="8" key="1">
    <citation type="journal article" date="2019" name="Int. J. Syst. Evol. Microbiol.">
        <title>The Global Catalogue of Microorganisms (GCM) 10K type strain sequencing project: providing services to taxonomists for standard genome sequencing and annotation.</title>
        <authorList>
            <consortium name="The Broad Institute Genomics Platform"/>
            <consortium name="The Broad Institute Genome Sequencing Center for Infectious Disease"/>
            <person name="Wu L."/>
            <person name="Ma J."/>
        </authorList>
    </citation>
    <scope>NUCLEOTIDE SEQUENCE [LARGE SCALE GENOMIC DNA]</scope>
    <source>
        <strain evidence="8">JCM 16908</strain>
    </source>
</reference>
<keyword evidence="3 5" id="KW-0378">Hydrolase</keyword>
<keyword evidence="2 5" id="KW-0645">Protease</keyword>
<keyword evidence="4 5" id="KW-0788">Thiol protease</keyword>
<evidence type="ECO:0000313" key="7">
    <source>
        <dbReference type="EMBL" id="GAA3839630.1"/>
    </source>
</evidence>
<dbReference type="Proteomes" id="UP001500888">
    <property type="component" value="Unassembled WGS sequence"/>
</dbReference>
<feature type="domain" description="Calpain catalytic" evidence="6">
    <location>
        <begin position="397"/>
        <end position="601"/>
    </location>
</feature>
<dbReference type="Gene3D" id="3.90.70.10">
    <property type="entry name" value="Cysteine proteinases"/>
    <property type="match status" value="1"/>
</dbReference>
<comment type="similarity">
    <text evidence="1">Belongs to the peptidase C2 family.</text>
</comment>
<dbReference type="InterPro" id="IPR001300">
    <property type="entry name" value="Peptidase_C2_calpain_cat"/>
</dbReference>
<dbReference type="PANTHER" id="PTHR10183">
    <property type="entry name" value="CALPAIN"/>
    <property type="match status" value="1"/>
</dbReference>
<dbReference type="InterPro" id="IPR022684">
    <property type="entry name" value="Calpain_cysteine_protease"/>
</dbReference>
<evidence type="ECO:0000256" key="1">
    <source>
        <dbReference type="ARBA" id="ARBA00007623"/>
    </source>
</evidence>
<evidence type="ECO:0000313" key="8">
    <source>
        <dbReference type="Proteomes" id="UP001500888"/>
    </source>
</evidence>
<evidence type="ECO:0000256" key="5">
    <source>
        <dbReference type="PROSITE-ProRule" id="PRU00239"/>
    </source>
</evidence>
<accession>A0ABP7JBQ1</accession>
<evidence type="ECO:0000256" key="2">
    <source>
        <dbReference type="ARBA" id="ARBA00022670"/>
    </source>
</evidence>
<dbReference type="PANTHER" id="PTHR10183:SF379">
    <property type="entry name" value="CALPAIN-5"/>
    <property type="match status" value="1"/>
</dbReference>
<dbReference type="RefSeq" id="WP_344951251.1">
    <property type="nucleotide sequence ID" value="NZ_BAAAZR010000043.1"/>
</dbReference>
<keyword evidence="8" id="KW-1185">Reference proteome</keyword>
<sequence length="613" mass="66199">MPPREDDGGDFAGIDPVLMRAMIKDLETAKGLVDAKVPGLKDAFGKVGLSTKPIVTLTGIAGWINGELPMLNRRQGMAEQLSKENNQFGFTGTMVETDWEGLFKSKAEAEAKAKELAAQYEEPAGFPDDVWEQIEKYQNDPDFAEAFLKALGPEKAARAATWARDGADSGNRVAAFATLMATASHRGVIDDAWLKKFGVMAPGTAPGGGEGPDLHLLATLIKHGVWNTDTLVTIGTKALTTTQPHDDNRLKADILDGISNNPLAANRLYCDNFDLINAMASGGMDGWTSGDPRFGDPLGRFMAAATTGAREVYGRMQPTGRPNPADVLISRLLQRTQISSGFPTDFEGVKKALDGVAGLAGEVAVPNPALDVQDGEKFEFAYTQPQPDPNTPIDWASVSQGMLGDCYLLAAVQAELKRNPYFLRDRMVRNPDGTYTVTFYKDGKPVKITVTGDTAKYKGANDKAFVDPPLLAIYEKAYAQFKGSGSYAKIEGGEAVEPWPDINGKKVEELEDLSFKNLKAMSDQGVPMTVSTPGDGMFDDDARTGPGGQLVTDHVYSVKEVKINDRGEEVVVLVNPWGKNASAPHEVEVPLSWLKDGVGEWAPRWQVKVAAKQ</sequence>
<gene>
    <name evidence="7" type="ORF">GCM10022226_72430</name>
</gene>
<protein>
    <recommendedName>
        <fullName evidence="6">Calpain catalytic domain-containing protein</fullName>
    </recommendedName>
</protein>
<dbReference type="PRINTS" id="PR00704">
    <property type="entry name" value="CALPAIN"/>
</dbReference>
<evidence type="ECO:0000259" key="6">
    <source>
        <dbReference type="PROSITE" id="PS50203"/>
    </source>
</evidence>
<dbReference type="PROSITE" id="PS50203">
    <property type="entry name" value="CALPAIN_CAT"/>
    <property type="match status" value="1"/>
</dbReference>
<dbReference type="SMART" id="SM00230">
    <property type="entry name" value="CysPc"/>
    <property type="match status" value="1"/>
</dbReference>
<evidence type="ECO:0000256" key="3">
    <source>
        <dbReference type="ARBA" id="ARBA00022801"/>
    </source>
</evidence>
<feature type="active site" evidence="5">
    <location>
        <position position="554"/>
    </location>
</feature>
<proteinExistence type="inferred from homology"/>
<comment type="caution">
    <text evidence="7">The sequence shown here is derived from an EMBL/GenBank/DDBJ whole genome shotgun (WGS) entry which is preliminary data.</text>
</comment>
<dbReference type="InterPro" id="IPR038765">
    <property type="entry name" value="Papain-like_cys_pep_sf"/>
</dbReference>
<dbReference type="EMBL" id="BAAAZR010000043">
    <property type="protein sequence ID" value="GAA3839630.1"/>
    <property type="molecule type" value="Genomic_DNA"/>
</dbReference>
<feature type="active site" evidence="5">
    <location>
        <position position="575"/>
    </location>
</feature>
<organism evidence="7 8">
    <name type="scientific">Sphaerisporangium flaviroseum</name>
    <dbReference type="NCBI Taxonomy" id="509199"/>
    <lineage>
        <taxon>Bacteria</taxon>
        <taxon>Bacillati</taxon>
        <taxon>Actinomycetota</taxon>
        <taxon>Actinomycetes</taxon>
        <taxon>Streptosporangiales</taxon>
        <taxon>Streptosporangiaceae</taxon>
        <taxon>Sphaerisporangium</taxon>
    </lineage>
</organism>
<name>A0ABP7JBQ1_9ACTN</name>
<dbReference type="Pfam" id="PF00648">
    <property type="entry name" value="Peptidase_C2"/>
    <property type="match status" value="1"/>
</dbReference>
<dbReference type="SUPFAM" id="SSF54001">
    <property type="entry name" value="Cysteine proteinases"/>
    <property type="match status" value="1"/>
</dbReference>
<evidence type="ECO:0000256" key="4">
    <source>
        <dbReference type="ARBA" id="ARBA00022807"/>
    </source>
</evidence>